<evidence type="ECO:0000313" key="2">
    <source>
        <dbReference type="Proteomes" id="UP000029224"/>
    </source>
</evidence>
<dbReference type="Proteomes" id="UP000029224">
    <property type="component" value="Unassembled WGS sequence"/>
</dbReference>
<name>A0A090T1R0_9VIBR</name>
<dbReference type="EMBL" id="BBMT01000004">
    <property type="protein sequence ID" value="GAL33940.1"/>
    <property type="molecule type" value="Genomic_DNA"/>
</dbReference>
<keyword evidence="2" id="KW-1185">Reference proteome</keyword>
<sequence>MTKDAENNLIWTKGEDSFDKEPGASWWKRTSNYLMRFLPVESQL</sequence>
<protein>
    <submittedName>
        <fullName evidence="1">Uncharacterized protein</fullName>
    </submittedName>
</protein>
<dbReference type="AlphaFoldDB" id="A0A090T1R0"/>
<organism evidence="1 2">
    <name type="scientific">Vibrio maritimus</name>
    <dbReference type="NCBI Taxonomy" id="990268"/>
    <lineage>
        <taxon>Bacteria</taxon>
        <taxon>Pseudomonadati</taxon>
        <taxon>Pseudomonadota</taxon>
        <taxon>Gammaproteobacteria</taxon>
        <taxon>Vibrionales</taxon>
        <taxon>Vibrionaceae</taxon>
        <taxon>Vibrio</taxon>
    </lineage>
</organism>
<proteinExistence type="predicted"/>
<accession>A0A090T1R0</accession>
<reference evidence="1 2" key="1">
    <citation type="submission" date="2014-09" db="EMBL/GenBank/DDBJ databases">
        <title>Vibrio maritimus JCM 19240. (C210) whole genome shotgun sequence.</title>
        <authorList>
            <person name="Sawabe T."/>
            <person name="Meirelles P."/>
            <person name="Nakanishi M."/>
            <person name="Sayaka M."/>
            <person name="Hattori M."/>
            <person name="Ohkuma M."/>
        </authorList>
    </citation>
    <scope>NUCLEOTIDE SEQUENCE [LARGE SCALE GENOMIC DNA]</scope>
    <source>
        <strain evidence="1 2">JCM 19240</strain>
    </source>
</reference>
<evidence type="ECO:0000313" key="1">
    <source>
        <dbReference type="EMBL" id="GAL33940.1"/>
    </source>
</evidence>
<reference evidence="1 2" key="2">
    <citation type="submission" date="2014-09" db="EMBL/GenBank/DDBJ databases">
        <authorList>
            <consortium name="NBRP consortium"/>
            <person name="Sawabe T."/>
            <person name="Meirelles P."/>
            <person name="Nakanishi M."/>
            <person name="Sayaka M."/>
            <person name="Hattori M."/>
            <person name="Ohkuma M."/>
        </authorList>
    </citation>
    <scope>NUCLEOTIDE SEQUENCE [LARGE SCALE GENOMIC DNA]</scope>
    <source>
        <strain evidence="1 2">JCM 19240</strain>
    </source>
</reference>
<gene>
    <name evidence="1" type="ORF">JCM19240_848</name>
</gene>
<comment type="caution">
    <text evidence="1">The sequence shown here is derived from an EMBL/GenBank/DDBJ whole genome shotgun (WGS) entry which is preliminary data.</text>
</comment>